<dbReference type="Proteomes" id="UP001283341">
    <property type="component" value="Unassembled WGS sequence"/>
</dbReference>
<evidence type="ECO:0000256" key="1">
    <source>
        <dbReference type="SAM" id="Phobius"/>
    </source>
</evidence>
<protein>
    <recommendedName>
        <fullName evidence="4">Pyridoxamine 5'-phosphate oxidase putative domain-containing protein</fullName>
    </recommendedName>
</protein>
<keyword evidence="3" id="KW-1185">Reference proteome</keyword>
<keyword evidence="1" id="KW-0472">Membrane</keyword>
<organism evidence="2 3">
    <name type="scientific">Apodospora peruviana</name>
    <dbReference type="NCBI Taxonomy" id="516989"/>
    <lineage>
        <taxon>Eukaryota</taxon>
        <taxon>Fungi</taxon>
        <taxon>Dikarya</taxon>
        <taxon>Ascomycota</taxon>
        <taxon>Pezizomycotina</taxon>
        <taxon>Sordariomycetes</taxon>
        <taxon>Sordariomycetidae</taxon>
        <taxon>Sordariales</taxon>
        <taxon>Lasiosphaeriaceae</taxon>
        <taxon>Apodospora</taxon>
    </lineage>
</organism>
<reference evidence="2" key="2">
    <citation type="submission" date="2023-06" db="EMBL/GenBank/DDBJ databases">
        <authorList>
            <consortium name="Lawrence Berkeley National Laboratory"/>
            <person name="Haridas S."/>
            <person name="Hensen N."/>
            <person name="Bonometti L."/>
            <person name="Westerberg I."/>
            <person name="Brannstrom I.O."/>
            <person name="Guillou S."/>
            <person name="Cros-Aarteil S."/>
            <person name="Calhoun S."/>
            <person name="Kuo A."/>
            <person name="Mondo S."/>
            <person name="Pangilinan J."/>
            <person name="Riley R."/>
            <person name="Labutti K."/>
            <person name="Andreopoulos B."/>
            <person name="Lipzen A."/>
            <person name="Chen C."/>
            <person name="Yanf M."/>
            <person name="Daum C."/>
            <person name="Ng V."/>
            <person name="Clum A."/>
            <person name="Steindorff A."/>
            <person name="Ohm R."/>
            <person name="Martin F."/>
            <person name="Silar P."/>
            <person name="Natvig D."/>
            <person name="Lalanne C."/>
            <person name="Gautier V."/>
            <person name="Ament-Velasquez S.L."/>
            <person name="Kruys A."/>
            <person name="Hutchinson M.I."/>
            <person name="Powell A.J."/>
            <person name="Barry K."/>
            <person name="Miller A.N."/>
            <person name="Grigoriev I.V."/>
            <person name="Debuchy R."/>
            <person name="Gladieux P."/>
            <person name="Thoren M.H."/>
            <person name="Johannesson H."/>
        </authorList>
    </citation>
    <scope>NUCLEOTIDE SEQUENCE</scope>
    <source>
        <strain evidence="2">CBS 118394</strain>
    </source>
</reference>
<dbReference type="InterPro" id="IPR012349">
    <property type="entry name" value="Split_barrel_FMN-bd"/>
</dbReference>
<gene>
    <name evidence="2" type="ORF">B0H66DRAFT_268950</name>
</gene>
<dbReference type="PANTHER" id="PTHR39336">
    <property type="entry name" value="PYRIDOXAMINE PHOSPHATE OXIDASE FAMILY PROTEIN (AFU_ORTHOLOGUE AFUA_6G11440)"/>
    <property type="match status" value="1"/>
</dbReference>
<evidence type="ECO:0008006" key="4">
    <source>
        <dbReference type="Google" id="ProtNLM"/>
    </source>
</evidence>
<sequence length="257" mass="29188">MGQFFETIPEQGMKWILSQKMFWVGTAPLSGSGHVNVSPKGGCYFGLLDNKTFWYMDLSGSGNETISHLYEPGNGRICVMFNAFEGPPRIVRLWGHGRVLELNTPIFNDFVNKHDVNTIPGCRSIIVVDIHQVGGSCGFSVPFFEFKEFRTQLNEFNAKKAERFEQGKSTESFEKYWAFKNAKSMDGLPGLEIARKTAKEENIAPMKKMVGPLATDQYRPATRFTLFHLILVAFFTALTTAWFMVSLWPVLYRSLVR</sequence>
<accession>A0AAE0I6M8</accession>
<dbReference type="EMBL" id="JAUEDM010000004">
    <property type="protein sequence ID" value="KAK3319450.1"/>
    <property type="molecule type" value="Genomic_DNA"/>
</dbReference>
<reference evidence="2" key="1">
    <citation type="journal article" date="2023" name="Mol. Phylogenet. Evol.">
        <title>Genome-scale phylogeny and comparative genomics of the fungal order Sordariales.</title>
        <authorList>
            <person name="Hensen N."/>
            <person name="Bonometti L."/>
            <person name="Westerberg I."/>
            <person name="Brannstrom I.O."/>
            <person name="Guillou S."/>
            <person name="Cros-Aarteil S."/>
            <person name="Calhoun S."/>
            <person name="Haridas S."/>
            <person name="Kuo A."/>
            <person name="Mondo S."/>
            <person name="Pangilinan J."/>
            <person name="Riley R."/>
            <person name="LaButti K."/>
            <person name="Andreopoulos B."/>
            <person name="Lipzen A."/>
            <person name="Chen C."/>
            <person name="Yan M."/>
            <person name="Daum C."/>
            <person name="Ng V."/>
            <person name="Clum A."/>
            <person name="Steindorff A."/>
            <person name="Ohm R.A."/>
            <person name="Martin F."/>
            <person name="Silar P."/>
            <person name="Natvig D.O."/>
            <person name="Lalanne C."/>
            <person name="Gautier V."/>
            <person name="Ament-Velasquez S.L."/>
            <person name="Kruys A."/>
            <person name="Hutchinson M.I."/>
            <person name="Powell A.J."/>
            <person name="Barry K."/>
            <person name="Miller A.N."/>
            <person name="Grigoriev I.V."/>
            <person name="Debuchy R."/>
            <person name="Gladieux P."/>
            <person name="Hiltunen Thoren M."/>
            <person name="Johannesson H."/>
        </authorList>
    </citation>
    <scope>NUCLEOTIDE SEQUENCE</scope>
    <source>
        <strain evidence="2">CBS 118394</strain>
    </source>
</reference>
<name>A0AAE0I6M8_9PEZI</name>
<proteinExistence type="predicted"/>
<feature type="transmembrane region" description="Helical" evidence="1">
    <location>
        <begin position="226"/>
        <end position="251"/>
    </location>
</feature>
<evidence type="ECO:0000313" key="2">
    <source>
        <dbReference type="EMBL" id="KAK3319450.1"/>
    </source>
</evidence>
<dbReference type="AlphaFoldDB" id="A0AAE0I6M8"/>
<keyword evidence="1" id="KW-0812">Transmembrane</keyword>
<dbReference type="Gene3D" id="2.30.110.10">
    <property type="entry name" value="Electron Transport, Fmn-binding Protein, Chain A"/>
    <property type="match status" value="1"/>
</dbReference>
<comment type="caution">
    <text evidence="2">The sequence shown here is derived from an EMBL/GenBank/DDBJ whole genome shotgun (WGS) entry which is preliminary data.</text>
</comment>
<evidence type="ECO:0000313" key="3">
    <source>
        <dbReference type="Proteomes" id="UP001283341"/>
    </source>
</evidence>
<dbReference type="PANTHER" id="PTHR39336:SF3">
    <property type="entry name" value="PYRIDOXAMINE PHOSPHATE OXIDASE"/>
    <property type="match status" value="1"/>
</dbReference>
<keyword evidence="1" id="KW-1133">Transmembrane helix</keyword>
<dbReference type="SUPFAM" id="SSF50475">
    <property type="entry name" value="FMN-binding split barrel"/>
    <property type="match status" value="1"/>
</dbReference>